<comment type="caution">
    <text evidence="7">The sequence shown here is derived from an EMBL/GenBank/DDBJ whole genome shotgun (WGS) entry which is preliminary data.</text>
</comment>
<feature type="transmembrane region" description="Helical" evidence="5">
    <location>
        <begin position="367"/>
        <end position="384"/>
    </location>
</feature>
<accession>A0ABQ6HYM0</accession>
<evidence type="ECO:0000256" key="3">
    <source>
        <dbReference type="ARBA" id="ARBA00022989"/>
    </source>
</evidence>
<feature type="transmembrane region" description="Helical" evidence="5">
    <location>
        <begin position="135"/>
        <end position="154"/>
    </location>
</feature>
<dbReference type="PANTHER" id="PTHR42770">
    <property type="entry name" value="AMINO ACID TRANSPORTER-RELATED"/>
    <property type="match status" value="1"/>
</dbReference>
<evidence type="ECO:0000256" key="2">
    <source>
        <dbReference type="ARBA" id="ARBA00022692"/>
    </source>
</evidence>
<dbReference type="Gene3D" id="1.20.1740.10">
    <property type="entry name" value="Amino acid/polyamine transporter I"/>
    <property type="match status" value="1"/>
</dbReference>
<evidence type="ECO:0000256" key="5">
    <source>
        <dbReference type="SAM" id="Phobius"/>
    </source>
</evidence>
<feature type="transmembrane region" description="Helical" evidence="5">
    <location>
        <begin position="101"/>
        <end position="123"/>
    </location>
</feature>
<feature type="transmembrane region" description="Helical" evidence="5">
    <location>
        <begin position="30"/>
        <end position="50"/>
    </location>
</feature>
<feature type="transmembrane region" description="Helical" evidence="5">
    <location>
        <begin position="56"/>
        <end position="80"/>
    </location>
</feature>
<dbReference type="InterPro" id="IPR004841">
    <property type="entry name" value="AA-permease/SLC12A_dom"/>
</dbReference>
<proteinExistence type="predicted"/>
<feature type="domain" description="Amino acid permease/ SLC12A" evidence="6">
    <location>
        <begin position="31"/>
        <end position="378"/>
    </location>
</feature>
<keyword evidence="8" id="KW-1185">Reference proteome</keyword>
<keyword evidence="4 5" id="KW-0472">Membrane</keyword>
<dbReference type="Pfam" id="PF00324">
    <property type="entry name" value="AA_permease"/>
    <property type="match status" value="1"/>
</dbReference>
<evidence type="ECO:0000313" key="7">
    <source>
        <dbReference type="EMBL" id="GMA23502.1"/>
    </source>
</evidence>
<feature type="transmembrane region" description="Helical" evidence="5">
    <location>
        <begin position="285"/>
        <end position="307"/>
    </location>
</feature>
<evidence type="ECO:0000313" key="8">
    <source>
        <dbReference type="Proteomes" id="UP001157091"/>
    </source>
</evidence>
<gene>
    <name evidence="7" type="ORF">GCM10025864_12610</name>
</gene>
<protein>
    <submittedName>
        <fullName evidence="7">Putrescine importer</fullName>
    </submittedName>
</protein>
<organism evidence="7 8">
    <name type="scientific">Luteimicrobium album</name>
    <dbReference type="NCBI Taxonomy" id="1054550"/>
    <lineage>
        <taxon>Bacteria</taxon>
        <taxon>Bacillati</taxon>
        <taxon>Actinomycetota</taxon>
        <taxon>Actinomycetes</taxon>
        <taxon>Micrococcales</taxon>
        <taxon>Luteimicrobium</taxon>
    </lineage>
</organism>
<dbReference type="RefSeq" id="WP_284292502.1">
    <property type="nucleotide sequence ID" value="NZ_BSUK01000001.1"/>
</dbReference>
<dbReference type="PIRSF" id="PIRSF006060">
    <property type="entry name" value="AA_transporter"/>
    <property type="match status" value="1"/>
</dbReference>
<keyword evidence="3 5" id="KW-1133">Transmembrane helix</keyword>
<evidence type="ECO:0000259" key="6">
    <source>
        <dbReference type="Pfam" id="PF00324"/>
    </source>
</evidence>
<feature type="transmembrane region" description="Helical" evidence="5">
    <location>
        <begin position="202"/>
        <end position="222"/>
    </location>
</feature>
<name>A0ABQ6HYM0_9MICO</name>
<keyword evidence="2 5" id="KW-0812">Transmembrane</keyword>
<dbReference type="Proteomes" id="UP001157091">
    <property type="component" value="Unassembled WGS sequence"/>
</dbReference>
<sequence length="466" mass="49141">MTEPLRGTTSTALSSPAAPRLRRSLGTPSLLLFGLAYMLPLAVFTTYGIVTEVTHGHLAGAYVVTTVAMLFTAASYAHMVRAYPTAGSAYTYTQKTFGPHLGFLTGWALLLDYLVLPLLNYLIIGLYLHTSFPSIPAWVFVVVSAILVTGLNVVGIRLVSGANLALVGVQLVFVVVFVVVGISYATGHSSTPGLLQPFGGDGAGIGTLMSGAAYLALAFLGFDAISTLSEETRDARRAIPRAIVLCTLVGGLVFVVVAYVAGLVFPDYASFTDSDTASLDLMRRIGGGALNSFFTAAYIAGSFASVITSQASVSRILYAMGRDGQLPRRFFAAVHVRFRTPWLGIGAVGLVGMVGSIVLSLDFVASVINFGALVAFSFVNLAVVKHYAVDEGRRGVVAMLAYVLAPAIGFALMVWLWTSLSRTALIAGLVWVGVGVVILAVVTHGFRRRPPVMDLVEDDDVVVASA</sequence>
<feature type="transmembrane region" description="Helical" evidence="5">
    <location>
        <begin position="396"/>
        <end position="417"/>
    </location>
</feature>
<evidence type="ECO:0000256" key="4">
    <source>
        <dbReference type="ARBA" id="ARBA00023136"/>
    </source>
</evidence>
<dbReference type="PANTHER" id="PTHR42770:SF8">
    <property type="entry name" value="PUTRESCINE IMPORTER PUUP"/>
    <property type="match status" value="1"/>
</dbReference>
<evidence type="ECO:0000256" key="1">
    <source>
        <dbReference type="ARBA" id="ARBA00004141"/>
    </source>
</evidence>
<dbReference type="EMBL" id="BSUK01000001">
    <property type="protein sequence ID" value="GMA23502.1"/>
    <property type="molecule type" value="Genomic_DNA"/>
</dbReference>
<feature type="transmembrane region" description="Helical" evidence="5">
    <location>
        <begin position="342"/>
        <end position="361"/>
    </location>
</feature>
<reference evidence="8" key="1">
    <citation type="journal article" date="2019" name="Int. J. Syst. Evol. Microbiol.">
        <title>The Global Catalogue of Microorganisms (GCM) 10K type strain sequencing project: providing services to taxonomists for standard genome sequencing and annotation.</title>
        <authorList>
            <consortium name="The Broad Institute Genomics Platform"/>
            <consortium name="The Broad Institute Genome Sequencing Center for Infectious Disease"/>
            <person name="Wu L."/>
            <person name="Ma J."/>
        </authorList>
    </citation>
    <scope>NUCLEOTIDE SEQUENCE [LARGE SCALE GENOMIC DNA]</scope>
    <source>
        <strain evidence="8">NBRC 106348</strain>
    </source>
</reference>
<dbReference type="InterPro" id="IPR050367">
    <property type="entry name" value="APC_superfamily"/>
</dbReference>
<feature type="transmembrane region" description="Helical" evidence="5">
    <location>
        <begin position="423"/>
        <end position="443"/>
    </location>
</feature>
<feature type="transmembrane region" description="Helical" evidence="5">
    <location>
        <begin position="242"/>
        <end position="265"/>
    </location>
</feature>
<comment type="subcellular location">
    <subcellularLocation>
        <location evidence="1">Membrane</location>
        <topology evidence="1">Multi-pass membrane protein</topology>
    </subcellularLocation>
</comment>
<feature type="transmembrane region" description="Helical" evidence="5">
    <location>
        <begin position="161"/>
        <end position="182"/>
    </location>
</feature>